<reference evidence="14" key="1">
    <citation type="submission" date="2023-03" db="EMBL/GenBank/DDBJ databases">
        <title>Mating type loci evolution in Malassezia.</title>
        <authorList>
            <person name="Coelho M.A."/>
        </authorList>
    </citation>
    <scope>NUCLEOTIDE SEQUENCE</scope>
    <source>
        <strain evidence="14">CBS 7876</strain>
    </source>
</reference>
<dbReference type="GO" id="GO:0000132">
    <property type="term" value="P:establishment of mitotic spindle orientation"/>
    <property type="evidence" value="ECO:0007669"/>
    <property type="project" value="UniProtKB-UniRule"/>
</dbReference>
<dbReference type="GO" id="GO:0005874">
    <property type="term" value="C:microtubule"/>
    <property type="evidence" value="ECO:0007669"/>
    <property type="project" value="UniProtKB-KW"/>
</dbReference>
<dbReference type="PROSITE" id="PS00678">
    <property type="entry name" value="WD_REPEATS_1"/>
    <property type="match status" value="3"/>
</dbReference>
<dbReference type="EMBL" id="CP119937">
    <property type="protein sequence ID" value="WFD03444.1"/>
    <property type="molecule type" value="Genomic_DNA"/>
</dbReference>
<dbReference type="PIRSF" id="PIRSF037647">
    <property type="entry name" value="Dynein_regulator_Lis1"/>
    <property type="match status" value="1"/>
</dbReference>
<dbReference type="HAMAP" id="MF_03141">
    <property type="entry name" value="lis1"/>
    <property type="match status" value="1"/>
</dbReference>
<dbReference type="FunFam" id="1.20.960.30:FF:000002">
    <property type="entry name" value="Platelet-activating factor acetylhydrolase ib"/>
    <property type="match status" value="1"/>
</dbReference>
<evidence type="ECO:0000256" key="3">
    <source>
        <dbReference type="ARBA" id="ARBA00022574"/>
    </source>
</evidence>
<keyword evidence="15" id="KW-1185">Reference proteome</keyword>
<dbReference type="GO" id="GO:0051012">
    <property type="term" value="P:microtubule sliding"/>
    <property type="evidence" value="ECO:0007669"/>
    <property type="project" value="UniProtKB-UniRule"/>
</dbReference>
<name>A0AAF0E0K1_9BASI</name>
<dbReference type="SUPFAM" id="SSF50978">
    <property type="entry name" value="WD40 repeat-like"/>
    <property type="match status" value="1"/>
</dbReference>
<accession>A0AAF0E0K1</accession>
<keyword evidence="1 11" id="KW-0813">Transport</keyword>
<feature type="repeat" description="WD" evidence="12">
    <location>
        <begin position="300"/>
        <end position="316"/>
    </location>
</feature>
<dbReference type="InterPro" id="IPR056795">
    <property type="entry name" value="PAC1-like_LisH-like_dom"/>
</dbReference>
<dbReference type="InterPro" id="IPR037190">
    <property type="entry name" value="LIS1_N"/>
</dbReference>
<dbReference type="Pfam" id="PF24951">
    <property type="entry name" value="LisH_PAC1"/>
    <property type="match status" value="1"/>
</dbReference>
<dbReference type="SUPFAM" id="SSF109925">
    <property type="entry name" value="Lissencephaly-1 protein (Lis-1, PAF-AH alpha) N-terminal domain"/>
    <property type="match status" value="1"/>
</dbReference>
<evidence type="ECO:0000256" key="6">
    <source>
        <dbReference type="ARBA" id="ARBA00022737"/>
    </source>
</evidence>
<keyword evidence="9 11" id="KW-0206">Cytoskeleton</keyword>
<dbReference type="GO" id="GO:0005737">
    <property type="term" value="C:cytoplasm"/>
    <property type="evidence" value="ECO:0007669"/>
    <property type="project" value="UniProtKB-UniRule"/>
</dbReference>
<keyword evidence="4 11" id="KW-0132">Cell division</keyword>
<dbReference type="InterPro" id="IPR017252">
    <property type="entry name" value="Dynein_regulator_LIS1"/>
</dbReference>
<dbReference type="GO" id="GO:0070840">
    <property type="term" value="F:dynein complex binding"/>
    <property type="evidence" value="ECO:0007669"/>
    <property type="project" value="UniProtKB-UniRule"/>
</dbReference>
<dbReference type="PROSITE" id="PS50896">
    <property type="entry name" value="LISH"/>
    <property type="match status" value="1"/>
</dbReference>
<dbReference type="Gene3D" id="2.130.10.10">
    <property type="entry name" value="YVTN repeat-like/Quinoprotein amine dehydrogenase"/>
    <property type="match status" value="1"/>
</dbReference>
<keyword evidence="6" id="KW-0677">Repeat</keyword>
<comment type="function">
    <text evidence="11">Positively regulates the activity of the minus-end directed microtubule motor protein dynein. May enhance dynein-mediated microtubule sliding by targeting dynein to the microtubule plus end. Required for nuclear migration during vegetative growth as well as development. Required for retrograde early endosome (EE) transport from the hyphal tip. Required for localization of dynein to the mitotic spindle poles. Recruits additional proteins to the dynein complex at SPBs.</text>
</comment>
<evidence type="ECO:0000256" key="11">
    <source>
        <dbReference type="HAMAP-Rule" id="MF_03141"/>
    </source>
</evidence>
<feature type="repeat" description="WD" evidence="12">
    <location>
        <begin position="148"/>
        <end position="181"/>
    </location>
</feature>
<dbReference type="PRINTS" id="PR00320">
    <property type="entry name" value="GPROTEINBRPT"/>
</dbReference>
<dbReference type="Gene3D" id="1.20.960.30">
    <property type="match status" value="1"/>
</dbReference>
<comment type="subcellular location">
    <subcellularLocation>
        <location evidence="11">Cytoplasm</location>
        <location evidence="11">Cytoskeleton</location>
    </subcellularLocation>
    <subcellularLocation>
        <location evidence="11">Cytoplasm</location>
        <location evidence="11">Cytoskeleton</location>
        <location evidence="11">Spindle pole</location>
    </subcellularLocation>
    <text evidence="11">Localizes to the plus ends of microtubules at the hyphal tip and the mitotic spindle poles.</text>
</comment>
<organism evidence="14 15">
    <name type="scientific">Malassezia obtusa</name>
    <dbReference type="NCBI Taxonomy" id="76774"/>
    <lineage>
        <taxon>Eukaryota</taxon>
        <taxon>Fungi</taxon>
        <taxon>Dikarya</taxon>
        <taxon>Basidiomycota</taxon>
        <taxon>Ustilaginomycotina</taxon>
        <taxon>Malasseziomycetes</taxon>
        <taxon>Malasseziales</taxon>
        <taxon>Malasseziaceae</taxon>
        <taxon>Malassezia</taxon>
    </lineage>
</organism>
<keyword evidence="8 11" id="KW-0175">Coiled coil</keyword>
<dbReference type="Proteomes" id="UP001214603">
    <property type="component" value="Chromosome 4"/>
</dbReference>
<evidence type="ECO:0000256" key="5">
    <source>
        <dbReference type="ARBA" id="ARBA00022701"/>
    </source>
</evidence>
<dbReference type="Pfam" id="PF00400">
    <property type="entry name" value="WD40"/>
    <property type="match status" value="6"/>
</dbReference>
<feature type="coiled-coil region" evidence="11">
    <location>
        <begin position="60"/>
        <end position="87"/>
    </location>
</feature>
<evidence type="ECO:0000256" key="7">
    <source>
        <dbReference type="ARBA" id="ARBA00022776"/>
    </source>
</evidence>
<dbReference type="InterPro" id="IPR006594">
    <property type="entry name" value="LisH"/>
</dbReference>
<evidence type="ECO:0000256" key="12">
    <source>
        <dbReference type="PROSITE-ProRule" id="PRU00221"/>
    </source>
</evidence>
<proteinExistence type="inferred from homology"/>
<dbReference type="CDD" id="cd00200">
    <property type="entry name" value="WD40"/>
    <property type="match status" value="1"/>
</dbReference>
<dbReference type="GO" id="GO:0000922">
    <property type="term" value="C:spindle pole"/>
    <property type="evidence" value="ECO:0007669"/>
    <property type="project" value="UniProtKB-SubCell"/>
</dbReference>
<keyword evidence="7 11" id="KW-0498">Mitosis</keyword>
<feature type="repeat" description="WD" evidence="12">
    <location>
        <begin position="218"/>
        <end position="259"/>
    </location>
</feature>
<dbReference type="InterPro" id="IPR020472">
    <property type="entry name" value="WD40_PAC1"/>
</dbReference>
<evidence type="ECO:0000256" key="1">
    <source>
        <dbReference type="ARBA" id="ARBA00022448"/>
    </source>
</evidence>
<dbReference type="InterPro" id="IPR019775">
    <property type="entry name" value="WD40_repeat_CS"/>
</dbReference>
<evidence type="ECO:0000256" key="2">
    <source>
        <dbReference type="ARBA" id="ARBA00022490"/>
    </source>
</evidence>
<dbReference type="GO" id="GO:0051301">
    <property type="term" value="P:cell division"/>
    <property type="evidence" value="ECO:0007669"/>
    <property type="project" value="UniProtKB-KW"/>
</dbReference>
<comment type="subunit">
    <text evidence="11">Self-associates. Interacts with NDL1 and dynein.</text>
</comment>
<comment type="domain">
    <text evidence="11">Dimerization mediated by the LisH domain may be required to activate dynein.</text>
</comment>
<dbReference type="InterPro" id="IPR001680">
    <property type="entry name" value="WD40_rpt"/>
</dbReference>
<feature type="repeat" description="WD" evidence="12">
    <location>
        <begin position="325"/>
        <end position="366"/>
    </location>
</feature>
<dbReference type="GO" id="GO:0005875">
    <property type="term" value="C:microtubule associated complex"/>
    <property type="evidence" value="ECO:0007669"/>
    <property type="project" value="UniProtKB-UniRule"/>
</dbReference>
<feature type="repeat" description="WD" evidence="12">
    <location>
        <begin position="106"/>
        <end position="147"/>
    </location>
</feature>
<dbReference type="InterPro" id="IPR036322">
    <property type="entry name" value="WD40_repeat_dom_sf"/>
</dbReference>
<keyword evidence="5 11" id="KW-0493">Microtubule</keyword>
<dbReference type="PANTHER" id="PTHR19848:SF8">
    <property type="entry name" value="F-BOX AND WD REPEAT DOMAIN CONTAINING 7"/>
    <property type="match status" value="1"/>
</dbReference>
<dbReference type="SMART" id="SM00320">
    <property type="entry name" value="WD40"/>
    <property type="match status" value="6"/>
</dbReference>
<dbReference type="AlphaFoldDB" id="A0AAF0E0K1"/>
<evidence type="ECO:0000313" key="14">
    <source>
        <dbReference type="EMBL" id="WFD03444.1"/>
    </source>
</evidence>
<evidence type="ECO:0000256" key="4">
    <source>
        <dbReference type="ARBA" id="ARBA00022618"/>
    </source>
</evidence>
<sequence>MSALSERQRDELHRALLEYLAQSEFQEAYKALANDAGLQSYEPDPKGKYAALLEKKWLSTIRLQKKNMELEAKVRQLEQELQSAPSARRGASATDWYPRSPARHVLMGHRQPVTDVAFHPHFSQLATASEDTTIKVYDWETGELEQTLKGHTKPVQSIEFDHSGQYLVSCASDLSIKLWDVAQGWKNVKTMHGHEHSVSRDKSLRIWETATGFCTKTLLGHDDWVRAVAVADDGRLLASGSSDQSVRLWDVQTGETRQELRGHEHVVECVAFAPVSAYSAIRTLVGIRAPKDDAGASLAGQYLASGSRDKTIRLWSQQGQCLRVLTGHDNWVRALVFSPNGKHLVSVSDDKTMRIWDLSNGRCLKVVDCHSHFVTCVAWGRGSVPASDGQQAAAPINVVATGSVDLCAKVWAP</sequence>
<dbReference type="PANTHER" id="PTHR19848">
    <property type="entry name" value="WD40 REPEAT PROTEIN"/>
    <property type="match status" value="1"/>
</dbReference>
<evidence type="ECO:0000256" key="10">
    <source>
        <dbReference type="ARBA" id="ARBA00023306"/>
    </source>
</evidence>
<dbReference type="InterPro" id="IPR015943">
    <property type="entry name" value="WD40/YVTN_repeat-like_dom_sf"/>
</dbReference>
<gene>
    <name evidence="11 14" type="primary">LIS1</name>
    <name evidence="11" type="synonym">PAC1</name>
    <name evidence="14" type="ORF">MOBT1_002133</name>
</gene>
<keyword evidence="3 12" id="KW-0853">WD repeat</keyword>
<keyword evidence="2 11" id="KW-0963">Cytoplasm</keyword>
<feature type="domain" description="PAC1-like LisH-like dimerisation" evidence="13">
    <location>
        <begin position="6"/>
        <end position="39"/>
    </location>
</feature>
<evidence type="ECO:0000256" key="8">
    <source>
        <dbReference type="ARBA" id="ARBA00023054"/>
    </source>
</evidence>
<comment type="similarity">
    <text evidence="11">Belongs to the WD repeat LIS1/nudF family.</text>
</comment>
<dbReference type="PROSITE" id="PS50294">
    <property type="entry name" value="WD_REPEATS_REGION"/>
    <property type="match status" value="4"/>
</dbReference>
<keyword evidence="10 11" id="KW-0131">Cell cycle</keyword>
<dbReference type="PROSITE" id="PS50082">
    <property type="entry name" value="WD_REPEATS_2"/>
    <property type="match status" value="5"/>
</dbReference>
<protein>
    <recommendedName>
        <fullName evidence="11">Nuclear distribution protein PAC1</fullName>
    </recommendedName>
    <alternativeName>
        <fullName evidence="11">Lissencephaly-1 homolog</fullName>
        <shortName evidence="11">LIS-1</shortName>
    </alternativeName>
    <alternativeName>
        <fullName evidence="11">nudF homolog</fullName>
    </alternativeName>
</protein>
<evidence type="ECO:0000256" key="9">
    <source>
        <dbReference type="ARBA" id="ARBA00023212"/>
    </source>
</evidence>
<evidence type="ECO:0000313" key="15">
    <source>
        <dbReference type="Proteomes" id="UP001214603"/>
    </source>
</evidence>
<evidence type="ECO:0000259" key="13">
    <source>
        <dbReference type="Pfam" id="PF24951"/>
    </source>
</evidence>